<feature type="domain" description="DUF306" evidence="1">
    <location>
        <begin position="64"/>
        <end position="142"/>
    </location>
</feature>
<dbReference type="EMBL" id="POTW01000030">
    <property type="protein sequence ID" value="PZF82978.1"/>
    <property type="molecule type" value="Genomic_DNA"/>
</dbReference>
<proteinExistence type="predicted"/>
<name>A0A2W2BSI5_9ACTN</name>
<comment type="caution">
    <text evidence="2">The sequence shown here is derived from an EMBL/GenBank/DDBJ whole genome shotgun (WGS) entry which is preliminary data.</text>
</comment>
<sequence length="151" mass="16507">MPIISRALTAAGLSTVLLLASCVDGTGRDVEYGLSVVPDLGDLDGRTLAADRIVDPDRDIVPGSRITMSFTTDSVSVDAGCNTLRGRASIDDHELVLDQLASTLQACDDALEEQDRWLTSFLTSRPRFDRTDDDFHLSRDDTEIHLILEDD</sequence>
<accession>A0A2W2BSI5</accession>
<protein>
    <recommendedName>
        <fullName evidence="1">DUF306 domain-containing protein</fullName>
    </recommendedName>
</protein>
<dbReference type="RefSeq" id="WP_111255356.1">
    <property type="nucleotide sequence ID" value="NZ_POTW01000030.1"/>
</dbReference>
<keyword evidence="3" id="KW-1185">Reference proteome</keyword>
<reference evidence="2 3" key="1">
    <citation type="submission" date="2018-01" db="EMBL/GenBank/DDBJ databases">
        <title>Draft genome sequence of Jiangella sp. GTF31.</title>
        <authorList>
            <person name="Sahin N."/>
            <person name="Ay H."/>
            <person name="Saygin H."/>
        </authorList>
    </citation>
    <scope>NUCLEOTIDE SEQUENCE [LARGE SCALE GENOMIC DNA]</scope>
    <source>
        <strain evidence="2 3">GTF31</strain>
    </source>
</reference>
<evidence type="ECO:0000313" key="3">
    <source>
        <dbReference type="Proteomes" id="UP000248764"/>
    </source>
</evidence>
<dbReference type="InterPro" id="IPR038670">
    <property type="entry name" value="HslJ-like_sf"/>
</dbReference>
<evidence type="ECO:0000313" key="2">
    <source>
        <dbReference type="EMBL" id="PZF82978.1"/>
    </source>
</evidence>
<dbReference type="PROSITE" id="PS51257">
    <property type="entry name" value="PROKAR_LIPOPROTEIN"/>
    <property type="match status" value="1"/>
</dbReference>
<dbReference type="Pfam" id="PF03724">
    <property type="entry name" value="META"/>
    <property type="match status" value="1"/>
</dbReference>
<gene>
    <name evidence="2" type="ORF">C1I92_14445</name>
</gene>
<evidence type="ECO:0000259" key="1">
    <source>
        <dbReference type="Pfam" id="PF03724"/>
    </source>
</evidence>
<dbReference type="InterPro" id="IPR005184">
    <property type="entry name" value="DUF306_Meta_HslJ"/>
</dbReference>
<organism evidence="2 3">
    <name type="scientific">Jiangella anatolica</name>
    <dbReference type="NCBI Taxonomy" id="2670374"/>
    <lineage>
        <taxon>Bacteria</taxon>
        <taxon>Bacillati</taxon>
        <taxon>Actinomycetota</taxon>
        <taxon>Actinomycetes</taxon>
        <taxon>Jiangellales</taxon>
        <taxon>Jiangellaceae</taxon>
        <taxon>Jiangella</taxon>
    </lineage>
</organism>
<dbReference type="Proteomes" id="UP000248764">
    <property type="component" value="Unassembled WGS sequence"/>
</dbReference>
<dbReference type="Gene3D" id="2.40.128.270">
    <property type="match status" value="1"/>
</dbReference>
<dbReference type="AlphaFoldDB" id="A0A2W2BSI5"/>